<comment type="similarity">
    <text evidence="1">Belongs to the 'phage' integrase family.</text>
</comment>
<evidence type="ECO:0000259" key="6">
    <source>
        <dbReference type="PROSITE" id="PS51898"/>
    </source>
</evidence>
<name>A0A4Y9SDF0_9BURK</name>
<dbReference type="InterPro" id="IPR038488">
    <property type="entry name" value="Integrase_DNA-bd_sf"/>
</dbReference>
<dbReference type="EMBL" id="SPVF01000128">
    <property type="protein sequence ID" value="TFW20821.1"/>
    <property type="molecule type" value="Genomic_DNA"/>
</dbReference>
<dbReference type="Gene3D" id="1.10.443.10">
    <property type="entry name" value="Intergrase catalytic core"/>
    <property type="match status" value="1"/>
</dbReference>
<dbReference type="InterPro" id="IPR053876">
    <property type="entry name" value="Phage_int_M"/>
</dbReference>
<dbReference type="GO" id="GO:0006310">
    <property type="term" value="P:DNA recombination"/>
    <property type="evidence" value="ECO:0007669"/>
    <property type="project" value="UniProtKB-KW"/>
</dbReference>
<evidence type="ECO:0000313" key="8">
    <source>
        <dbReference type="EMBL" id="TFW20821.1"/>
    </source>
</evidence>
<evidence type="ECO:0000259" key="7">
    <source>
        <dbReference type="PROSITE" id="PS51900"/>
    </source>
</evidence>
<evidence type="ECO:0000256" key="4">
    <source>
        <dbReference type="ARBA" id="ARBA00023172"/>
    </source>
</evidence>
<feature type="domain" description="Tyr recombinase" evidence="6">
    <location>
        <begin position="208"/>
        <end position="397"/>
    </location>
</feature>
<evidence type="ECO:0000256" key="1">
    <source>
        <dbReference type="ARBA" id="ARBA00008857"/>
    </source>
</evidence>
<dbReference type="RefSeq" id="WP_135207065.1">
    <property type="nucleotide sequence ID" value="NZ_SPVF01000128.1"/>
</dbReference>
<proteinExistence type="inferred from homology"/>
<keyword evidence="9" id="KW-1185">Reference proteome</keyword>
<comment type="caution">
    <text evidence="8">The sequence shown here is derived from an EMBL/GenBank/DDBJ whole genome shotgun (WGS) entry which is preliminary data.</text>
</comment>
<dbReference type="GO" id="GO:0003677">
    <property type="term" value="F:DNA binding"/>
    <property type="evidence" value="ECO:0007669"/>
    <property type="project" value="UniProtKB-UniRule"/>
</dbReference>
<dbReference type="InterPro" id="IPR002104">
    <property type="entry name" value="Integrase_catalytic"/>
</dbReference>
<dbReference type="InterPro" id="IPR011010">
    <property type="entry name" value="DNA_brk_join_enz"/>
</dbReference>
<dbReference type="OrthoDB" id="9775880at2"/>
<gene>
    <name evidence="8" type="ORF">E4L96_09985</name>
</gene>
<sequence>MPKIVRPLTDAEVRNAKPAETAYKLFDGDGLYLEVTTHGRKFWRFKYRRPDGLENRLSFGRYPEISLATAREKRADARAVLAQGIDPAVARSLALAAEALALGPTFEAVAREWHDVQSDNWTQRTRDNIIRQLERDIFPEIGSMRLKQIATVDVLRAVRKIESRGVRETAHRITANVNRIFIFAVHSGLIDRNPADHLVMVLKPANEQHFAAIGPDDLPQFLRALASNEARMGHVVRIAMRLMMLVFVRTSEFIETPWSEIDLEHGRWIIPWQRMKMGRRKVKPIKVDHDTCLPRQAVDLLRVLYTYTGAGKYLFPNQRTLDEPISNNTLLAALDRMGYKKQMTGHGFRALAMTTLKERLGYRHEVVDRQLAHVPKDKLESAYDRGAYFDERRRMMQDWADYLEKLELEALGRRPA</sequence>
<organism evidence="8 9">
    <name type="scientific">Zemynaea arenosa</name>
    <dbReference type="NCBI Taxonomy" id="2561931"/>
    <lineage>
        <taxon>Bacteria</taxon>
        <taxon>Pseudomonadati</taxon>
        <taxon>Pseudomonadota</taxon>
        <taxon>Betaproteobacteria</taxon>
        <taxon>Burkholderiales</taxon>
        <taxon>Oxalobacteraceae</taxon>
        <taxon>Telluria group</taxon>
        <taxon>Zemynaea</taxon>
    </lineage>
</organism>
<dbReference type="PROSITE" id="PS51898">
    <property type="entry name" value="TYR_RECOMBINASE"/>
    <property type="match status" value="1"/>
</dbReference>
<dbReference type="Proteomes" id="UP000298438">
    <property type="component" value="Unassembled WGS sequence"/>
</dbReference>
<evidence type="ECO:0000256" key="5">
    <source>
        <dbReference type="PROSITE-ProRule" id="PRU01248"/>
    </source>
</evidence>
<feature type="domain" description="Core-binding (CB)" evidence="7">
    <location>
        <begin position="104"/>
        <end position="185"/>
    </location>
</feature>
<dbReference type="InterPro" id="IPR044068">
    <property type="entry name" value="CB"/>
</dbReference>
<dbReference type="InterPro" id="IPR025166">
    <property type="entry name" value="Integrase_DNA_bind_dom"/>
</dbReference>
<keyword evidence="4" id="KW-0233">DNA recombination</keyword>
<dbReference type="Gene3D" id="3.30.160.390">
    <property type="entry name" value="Integrase, DNA-binding domain"/>
    <property type="match status" value="1"/>
</dbReference>
<dbReference type="Pfam" id="PF00589">
    <property type="entry name" value="Phage_integrase"/>
    <property type="match status" value="1"/>
</dbReference>
<protein>
    <submittedName>
        <fullName evidence="8">DUF4102 domain-containing protein</fullName>
    </submittedName>
</protein>
<dbReference type="SUPFAM" id="SSF56349">
    <property type="entry name" value="DNA breaking-rejoining enzymes"/>
    <property type="match status" value="1"/>
</dbReference>
<accession>A0A4Y9SDF0</accession>
<dbReference type="CDD" id="cd00801">
    <property type="entry name" value="INT_P4_C"/>
    <property type="match status" value="1"/>
</dbReference>
<dbReference type="GO" id="GO:0015074">
    <property type="term" value="P:DNA integration"/>
    <property type="evidence" value="ECO:0007669"/>
    <property type="project" value="UniProtKB-KW"/>
</dbReference>
<reference evidence="8 9" key="1">
    <citation type="submission" date="2019-03" db="EMBL/GenBank/DDBJ databases">
        <title>Draft Genome Sequence of Massilia arenosa sp. nov., a Novel Massilia Species Isolated from a Sandy-loam Maize Soil.</title>
        <authorList>
            <person name="Raths R."/>
            <person name="Peta V."/>
            <person name="Bucking H."/>
        </authorList>
    </citation>
    <scope>NUCLEOTIDE SEQUENCE [LARGE SCALE GENOMIC DNA]</scope>
    <source>
        <strain evidence="8 9">MC02</strain>
    </source>
</reference>
<dbReference type="InterPro" id="IPR050808">
    <property type="entry name" value="Phage_Integrase"/>
</dbReference>
<dbReference type="AlphaFoldDB" id="A0A4Y9SDF0"/>
<keyword evidence="2" id="KW-0229">DNA integration</keyword>
<dbReference type="InterPro" id="IPR013762">
    <property type="entry name" value="Integrase-like_cat_sf"/>
</dbReference>
<dbReference type="PROSITE" id="PS51900">
    <property type="entry name" value="CB"/>
    <property type="match status" value="1"/>
</dbReference>
<dbReference type="PANTHER" id="PTHR30629:SF2">
    <property type="entry name" value="PROPHAGE INTEGRASE INTS-RELATED"/>
    <property type="match status" value="1"/>
</dbReference>
<dbReference type="PANTHER" id="PTHR30629">
    <property type="entry name" value="PROPHAGE INTEGRASE"/>
    <property type="match status" value="1"/>
</dbReference>
<keyword evidence="3 5" id="KW-0238">DNA-binding</keyword>
<dbReference type="Gene3D" id="1.10.150.130">
    <property type="match status" value="1"/>
</dbReference>
<evidence type="ECO:0000256" key="3">
    <source>
        <dbReference type="ARBA" id="ARBA00023125"/>
    </source>
</evidence>
<evidence type="ECO:0000256" key="2">
    <source>
        <dbReference type="ARBA" id="ARBA00022908"/>
    </source>
</evidence>
<dbReference type="Pfam" id="PF22022">
    <property type="entry name" value="Phage_int_M"/>
    <property type="match status" value="1"/>
</dbReference>
<evidence type="ECO:0000313" key="9">
    <source>
        <dbReference type="Proteomes" id="UP000298438"/>
    </source>
</evidence>
<dbReference type="Pfam" id="PF13356">
    <property type="entry name" value="Arm-DNA-bind_3"/>
    <property type="match status" value="1"/>
</dbReference>
<dbReference type="InterPro" id="IPR010998">
    <property type="entry name" value="Integrase_recombinase_N"/>
</dbReference>